<dbReference type="PANTHER" id="PTHR12385">
    <property type="entry name" value="CHOLINE TRANSPORTER-LIKE (SLC FAMILY 44)"/>
    <property type="match status" value="1"/>
</dbReference>
<comment type="similarity">
    <text evidence="2 7">Belongs to the CTL (choline transporter-like) family.</text>
</comment>
<dbReference type="GO" id="GO:0022857">
    <property type="term" value="F:transmembrane transporter activity"/>
    <property type="evidence" value="ECO:0007669"/>
    <property type="project" value="UniProtKB-UniRule"/>
</dbReference>
<feature type="transmembrane region" description="Helical" evidence="7">
    <location>
        <begin position="231"/>
        <end position="260"/>
    </location>
</feature>
<feature type="transmembrane region" description="Helical" evidence="7">
    <location>
        <begin position="87"/>
        <end position="115"/>
    </location>
</feature>
<keyword evidence="5 7" id="KW-0472">Membrane</keyword>
<evidence type="ECO:0000313" key="9">
    <source>
        <dbReference type="Proteomes" id="UP001152795"/>
    </source>
</evidence>
<comment type="function">
    <text evidence="7">Choline transporter.</text>
</comment>
<dbReference type="InterPro" id="IPR007603">
    <property type="entry name" value="Choline_transptr-like"/>
</dbReference>
<comment type="caution">
    <text evidence="7">Lacks conserved residue(s) required for the propagation of feature annotation.</text>
</comment>
<feature type="transmembrane region" description="Helical" evidence="7">
    <location>
        <begin position="135"/>
        <end position="159"/>
    </location>
</feature>
<evidence type="ECO:0000256" key="2">
    <source>
        <dbReference type="ARBA" id="ARBA00007168"/>
    </source>
</evidence>
<evidence type="ECO:0000256" key="4">
    <source>
        <dbReference type="ARBA" id="ARBA00022989"/>
    </source>
</evidence>
<comment type="subcellular location">
    <subcellularLocation>
        <location evidence="7">Cell membrane</location>
        <topology evidence="7">Multi-pass membrane protein</topology>
    </subcellularLocation>
    <subcellularLocation>
        <location evidence="1">Membrane</location>
        <topology evidence="1">Multi-pass membrane protein</topology>
    </subcellularLocation>
</comment>
<gene>
    <name evidence="8" type="ORF">PACLA_8A050446</name>
</gene>
<keyword evidence="9" id="KW-1185">Reference proteome</keyword>
<evidence type="ECO:0000313" key="8">
    <source>
        <dbReference type="EMBL" id="CAB4032448.1"/>
    </source>
</evidence>
<evidence type="ECO:0000256" key="7">
    <source>
        <dbReference type="RuleBase" id="RU368066"/>
    </source>
</evidence>
<dbReference type="GO" id="GO:0005886">
    <property type="term" value="C:plasma membrane"/>
    <property type="evidence" value="ECO:0007669"/>
    <property type="project" value="UniProtKB-SubCell"/>
</dbReference>
<dbReference type="PANTHER" id="PTHR12385:SF14">
    <property type="entry name" value="CHOLINE TRANSPORTER-LIKE 2"/>
    <property type="match status" value="1"/>
</dbReference>
<protein>
    <recommendedName>
        <fullName evidence="7">Choline transporter-like protein</fullName>
    </recommendedName>
</protein>
<keyword evidence="3 7" id="KW-0812">Transmembrane</keyword>
<keyword evidence="6" id="KW-0325">Glycoprotein</keyword>
<accession>A0A7D9LKY9</accession>
<organism evidence="8 9">
    <name type="scientific">Paramuricea clavata</name>
    <name type="common">Red gorgonian</name>
    <name type="synonym">Violescent sea-whip</name>
    <dbReference type="NCBI Taxonomy" id="317549"/>
    <lineage>
        <taxon>Eukaryota</taxon>
        <taxon>Metazoa</taxon>
        <taxon>Cnidaria</taxon>
        <taxon>Anthozoa</taxon>
        <taxon>Octocorallia</taxon>
        <taxon>Malacalcyonacea</taxon>
        <taxon>Plexauridae</taxon>
        <taxon>Paramuricea</taxon>
    </lineage>
</organism>
<feature type="non-terminal residue" evidence="8">
    <location>
        <position position="1"/>
    </location>
</feature>
<evidence type="ECO:0000256" key="1">
    <source>
        <dbReference type="ARBA" id="ARBA00004141"/>
    </source>
</evidence>
<dbReference type="OrthoDB" id="420519at2759"/>
<comment type="caution">
    <text evidence="8">The sequence shown here is derived from an EMBL/GenBank/DDBJ whole genome shotgun (WGS) entry which is preliminary data.</text>
</comment>
<name>A0A7D9LKY9_PARCT</name>
<keyword evidence="4 7" id="KW-1133">Transmembrane helix</keyword>
<sequence>AVASMISTLFFPIIPWILQLFVFAWFVAVALFLVSNGTAKYHTLDGNSTMGNSTECDPKTFNDTKLDCVLAGYETNKNLNRMAVYHFFGWLWMMNFVIALGECVLAGAFASWYFAFHKPDDVPALPVLSALGRTLRYHTGSLAFGAAIIAVVQFVRAILEYVDHKLKESNQDNGFVKFVMKCMKCCMWCLEKCLRFLNKNAYIGIAIYGKNFCKAAKDAFFLLLRNALRVAAVNGVTAFLLFIGKLFVVGIIGVGSFFWFDRFVNEVEDVQLSYSVVPIVICIIGAWVVAAIFFDVYDMAIDTIFFCFLEDSERNDGSAEKPYYMSENLRDILGK</sequence>
<feature type="transmembrane region" description="Helical" evidence="7">
    <location>
        <begin position="13"/>
        <end position="34"/>
    </location>
</feature>
<dbReference type="Pfam" id="PF04515">
    <property type="entry name" value="Choline_transpo"/>
    <property type="match status" value="1"/>
</dbReference>
<reference evidence="8" key="1">
    <citation type="submission" date="2020-04" db="EMBL/GenBank/DDBJ databases">
        <authorList>
            <person name="Alioto T."/>
            <person name="Alioto T."/>
            <person name="Gomez Garrido J."/>
        </authorList>
    </citation>
    <scope>NUCLEOTIDE SEQUENCE</scope>
    <source>
        <strain evidence="8">A484AB</strain>
    </source>
</reference>
<dbReference type="EMBL" id="CACRXK020018409">
    <property type="protein sequence ID" value="CAB4032448.1"/>
    <property type="molecule type" value="Genomic_DNA"/>
</dbReference>
<feature type="transmembrane region" description="Helical" evidence="7">
    <location>
        <begin position="272"/>
        <end position="294"/>
    </location>
</feature>
<evidence type="ECO:0000256" key="5">
    <source>
        <dbReference type="ARBA" id="ARBA00023136"/>
    </source>
</evidence>
<evidence type="ECO:0000256" key="6">
    <source>
        <dbReference type="ARBA" id="ARBA00023180"/>
    </source>
</evidence>
<evidence type="ECO:0000256" key="3">
    <source>
        <dbReference type="ARBA" id="ARBA00022692"/>
    </source>
</evidence>
<proteinExistence type="inferred from homology"/>
<dbReference type="AlphaFoldDB" id="A0A7D9LKY9"/>
<dbReference type="Proteomes" id="UP001152795">
    <property type="component" value="Unassembled WGS sequence"/>
</dbReference>